<dbReference type="AlphaFoldDB" id="A0A1H3T7C7"/>
<feature type="domain" description="Acyl-CoA oxidase/dehydrogenase middle" evidence="8">
    <location>
        <begin position="141"/>
        <end position="213"/>
    </location>
</feature>
<dbReference type="PANTHER" id="PTHR48083">
    <property type="entry name" value="MEDIUM-CHAIN SPECIFIC ACYL-COA DEHYDROGENASE, MITOCHONDRIAL-RELATED"/>
    <property type="match status" value="1"/>
</dbReference>
<dbReference type="Proteomes" id="UP000199632">
    <property type="component" value="Unassembled WGS sequence"/>
</dbReference>
<name>A0A1H3T7C7_9ACTN</name>
<dbReference type="Gene3D" id="1.20.140.10">
    <property type="entry name" value="Butyryl-CoA Dehydrogenase, subunit A, domain 3"/>
    <property type="match status" value="1"/>
</dbReference>
<dbReference type="InterPro" id="IPR037069">
    <property type="entry name" value="AcylCoA_DH/ox_N_sf"/>
</dbReference>
<evidence type="ECO:0000256" key="1">
    <source>
        <dbReference type="ARBA" id="ARBA00001974"/>
    </source>
</evidence>
<keyword evidence="3 6" id="KW-0285">Flavoprotein</keyword>
<evidence type="ECO:0000256" key="2">
    <source>
        <dbReference type="ARBA" id="ARBA00009347"/>
    </source>
</evidence>
<dbReference type="InterPro" id="IPR036250">
    <property type="entry name" value="AcylCo_DH-like_C"/>
</dbReference>
<dbReference type="SUPFAM" id="SSF47203">
    <property type="entry name" value="Acyl-CoA dehydrogenase C-terminal domain-like"/>
    <property type="match status" value="1"/>
</dbReference>
<evidence type="ECO:0000256" key="3">
    <source>
        <dbReference type="ARBA" id="ARBA00022630"/>
    </source>
</evidence>
<accession>A0A1H3T7C7</accession>
<dbReference type="PIRSF" id="PIRSF016578">
    <property type="entry name" value="HsaA"/>
    <property type="match status" value="1"/>
</dbReference>
<comment type="cofactor">
    <cofactor evidence="1 6">
        <name>FAD</name>
        <dbReference type="ChEBI" id="CHEBI:57692"/>
    </cofactor>
</comment>
<comment type="similarity">
    <text evidence="2 6">Belongs to the acyl-CoA dehydrogenase family.</text>
</comment>
<dbReference type="InterPro" id="IPR006091">
    <property type="entry name" value="Acyl-CoA_Oxase/DH_mid-dom"/>
</dbReference>
<dbReference type="Pfam" id="PF02771">
    <property type="entry name" value="Acyl-CoA_dh_N"/>
    <property type="match status" value="1"/>
</dbReference>
<dbReference type="InterPro" id="IPR009075">
    <property type="entry name" value="AcylCo_DH/oxidase_C"/>
</dbReference>
<dbReference type="Gene3D" id="2.40.110.10">
    <property type="entry name" value="Butyryl-CoA Dehydrogenase, subunit A, domain 2"/>
    <property type="match status" value="1"/>
</dbReference>
<dbReference type="GO" id="GO:0003995">
    <property type="term" value="F:acyl-CoA dehydrogenase activity"/>
    <property type="evidence" value="ECO:0007669"/>
    <property type="project" value="TreeGrafter"/>
</dbReference>
<feature type="domain" description="Acyl-CoA dehydrogenase/oxidase N-terminal" evidence="9">
    <location>
        <begin position="22"/>
        <end position="137"/>
    </location>
</feature>
<evidence type="ECO:0000313" key="11">
    <source>
        <dbReference type="Proteomes" id="UP000199632"/>
    </source>
</evidence>
<dbReference type="Pfam" id="PF00441">
    <property type="entry name" value="Acyl-CoA_dh_1"/>
    <property type="match status" value="1"/>
</dbReference>
<evidence type="ECO:0000259" key="8">
    <source>
        <dbReference type="Pfam" id="PF02770"/>
    </source>
</evidence>
<evidence type="ECO:0000256" key="5">
    <source>
        <dbReference type="ARBA" id="ARBA00023002"/>
    </source>
</evidence>
<evidence type="ECO:0000256" key="4">
    <source>
        <dbReference type="ARBA" id="ARBA00022827"/>
    </source>
</evidence>
<evidence type="ECO:0000259" key="7">
    <source>
        <dbReference type="Pfam" id="PF00441"/>
    </source>
</evidence>
<dbReference type="EMBL" id="FNQB01000003">
    <property type="protein sequence ID" value="SDZ45229.1"/>
    <property type="molecule type" value="Genomic_DNA"/>
</dbReference>
<feature type="domain" description="Acyl-CoA dehydrogenase/oxidase C-terminal" evidence="7">
    <location>
        <begin position="246"/>
        <end position="394"/>
    </location>
</feature>
<dbReference type="GO" id="GO:0005737">
    <property type="term" value="C:cytoplasm"/>
    <property type="evidence" value="ECO:0007669"/>
    <property type="project" value="TreeGrafter"/>
</dbReference>
<keyword evidence="5 6" id="KW-0560">Oxidoreductase</keyword>
<gene>
    <name evidence="10" type="ORF">SAMN05421684_5193</name>
</gene>
<dbReference type="Gene3D" id="1.10.540.10">
    <property type="entry name" value="Acyl-CoA dehydrogenase/oxidase, N-terminal domain"/>
    <property type="match status" value="1"/>
</dbReference>
<organism evidence="10 11">
    <name type="scientific">Asanoa ishikariensis</name>
    <dbReference type="NCBI Taxonomy" id="137265"/>
    <lineage>
        <taxon>Bacteria</taxon>
        <taxon>Bacillati</taxon>
        <taxon>Actinomycetota</taxon>
        <taxon>Actinomycetes</taxon>
        <taxon>Micromonosporales</taxon>
        <taxon>Micromonosporaceae</taxon>
        <taxon>Asanoa</taxon>
    </lineage>
</organism>
<sequence>MARISAYHRPVLGRTIVDFSLSDEEKAVRETARTFIRKEVMPLEQEVLRRERAHEHGLRLDELRELQTKARAFGFWGLATPEEYGGMDLPAVMQSLIWTEIGRSWVPFRFGGEADNILFFANDEQKAEFLRPTIEGDRISCFAITEPGAGSDAANIRMTARRDGDDWILDGEKTFITNGNDADFAIVVAVSDRDQDVRAGGSTAFLVDRSMGWRSEFIQTMGEGGPASLVFDSVRVPGRNVLGEVGQGFALGMQWIGKGRYIIPSHAVGVAERALRMAIDHANTRETFGKPLATNQAIQWMIADSETELEAARWLILRAAWTVDQGADARHASSMSKLYGARMVNDVVDRVLQIHGGMGYTRELPIERWYRQMRLLRIFEGTDEMQRLIISRDLLRGFTEIGGHLA</sequence>
<dbReference type="InterPro" id="IPR050741">
    <property type="entry name" value="Acyl-CoA_dehydrogenase"/>
</dbReference>
<keyword evidence="4 6" id="KW-0274">FAD</keyword>
<evidence type="ECO:0000313" key="10">
    <source>
        <dbReference type="EMBL" id="SDZ45229.1"/>
    </source>
</evidence>
<dbReference type="InterPro" id="IPR009100">
    <property type="entry name" value="AcylCoA_DH/oxidase_NM_dom_sf"/>
</dbReference>
<reference evidence="11" key="1">
    <citation type="submission" date="2016-10" db="EMBL/GenBank/DDBJ databases">
        <authorList>
            <person name="Varghese N."/>
            <person name="Submissions S."/>
        </authorList>
    </citation>
    <scope>NUCLEOTIDE SEQUENCE [LARGE SCALE GENOMIC DNA]</scope>
    <source>
        <strain evidence="11">DSM 44718</strain>
    </source>
</reference>
<protein>
    <submittedName>
        <fullName evidence="10">Acyl-CoA dehydrogenase</fullName>
    </submittedName>
</protein>
<dbReference type="STRING" id="137265.SAMN05421684_5193"/>
<dbReference type="GO" id="GO:0050660">
    <property type="term" value="F:flavin adenine dinucleotide binding"/>
    <property type="evidence" value="ECO:0007669"/>
    <property type="project" value="InterPro"/>
</dbReference>
<dbReference type="PANTHER" id="PTHR48083:SF2">
    <property type="entry name" value="MEDIUM-CHAIN SPECIFIC ACYL-COA DEHYDROGENASE, MITOCHONDRIAL"/>
    <property type="match status" value="1"/>
</dbReference>
<keyword evidence="11" id="KW-1185">Reference proteome</keyword>
<dbReference type="GO" id="GO:0033539">
    <property type="term" value="P:fatty acid beta-oxidation using acyl-CoA dehydrogenase"/>
    <property type="evidence" value="ECO:0007669"/>
    <property type="project" value="TreeGrafter"/>
</dbReference>
<dbReference type="SUPFAM" id="SSF56645">
    <property type="entry name" value="Acyl-CoA dehydrogenase NM domain-like"/>
    <property type="match status" value="1"/>
</dbReference>
<proteinExistence type="inferred from homology"/>
<dbReference type="FunFam" id="2.40.110.10:FF:000002">
    <property type="entry name" value="Acyl-CoA dehydrogenase fadE12"/>
    <property type="match status" value="1"/>
</dbReference>
<evidence type="ECO:0000259" key="9">
    <source>
        <dbReference type="Pfam" id="PF02771"/>
    </source>
</evidence>
<dbReference type="InterPro" id="IPR013786">
    <property type="entry name" value="AcylCoA_DH/ox_N"/>
</dbReference>
<evidence type="ECO:0000256" key="6">
    <source>
        <dbReference type="RuleBase" id="RU362125"/>
    </source>
</evidence>
<dbReference type="Pfam" id="PF02770">
    <property type="entry name" value="Acyl-CoA_dh_M"/>
    <property type="match status" value="1"/>
</dbReference>
<dbReference type="InterPro" id="IPR046373">
    <property type="entry name" value="Acyl-CoA_Oxase/DH_mid-dom_sf"/>
</dbReference>
<dbReference type="FunFam" id="1.20.140.10:FF:000001">
    <property type="entry name" value="Acyl-CoA dehydrogenase"/>
    <property type="match status" value="1"/>
</dbReference>